<proteinExistence type="predicted"/>
<evidence type="ECO:0000313" key="3">
    <source>
        <dbReference type="Proteomes" id="UP000075230"/>
    </source>
</evidence>
<protein>
    <submittedName>
        <fullName evidence="2">Actin interacting protein 2</fullName>
    </submittedName>
</protein>
<evidence type="ECO:0000256" key="1">
    <source>
        <dbReference type="SAM" id="MobiDB-lite"/>
    </source>
</evidence>
<sequence length="65" mass="7583">MSSEYGGLKNSSAAGNNDEQDRWYWGKEEKWMERKRSRSPAPRSILTRLSSQRASPRWFCDSINS</sequence>
<feature type="region of interest" description="Disordered" evidence="1">
    <location>
        <begin position="1"/>
        <end position="21"/>
    </location>
</feature>
<gene>
    <name evidence="2" type="ORF">RIB2604_02301870</name>
</gene>
<dbReference type="AlphaFoldDB" id="A0A146FRD8"/>
<comment type="caution">
    <text evidence="2">The sequence shown here is derived from an EMBL/GenBank/DDBJ whole genome shotgun (WGS) entry which is preliminary data.</text>
</comment>
<reference evidence="3" key="2">
    <citation type="submission" date="2016-02" db="EMBL/GenBank/DDBJ databases">
        <title>Genome sequencing of Aspergillus luchuensis NBRC 4314.</title>
        <authorList>
            <person name="Yamada O."/>
        </authorList>
    </citation>
    <scope>NUCLEOTIDE SEQUENCE [LARGE SCALE GENOMIC DNA]</scope>
    <source>
        <strain evidence="3">RIB 2604</strain>
    </source>
</reference>
<dbReference type="EMBL" id="BCWF01000023">
    <property type="protein sequence ID" value="GAT27829.1"/>
    <property type="molecule type" value="Genomic_DNA"/>
</dbReference>
<reference evidence="2 3" key="1">
    <citation type="journal article" date="2016" name="DNA Res.">
        <title>Genome sequence of Aspergillus luchuensis NBRC 4314.</title>
        <authorList>
            <person name="Yamada O."/>
            <person name="Machida M."/>
            <person name="Hosoyama A."/>
            <person name="Goto M."/>
            <person name="Takahashi T."/>
            <person name="Futagami T."/>
            <person name="Yamagata Y."/>
            <person name="Takeuchi M."/>
            <person name="Kobayashi T."/>
            <person name="Koike H."/>
            <person name="Abe K."/>
            <person name="Asai K."/>
            <person name="Arita M."/>
            <person name="Fujita N."/>
            <person name="Fukuda K."/>
            <person name="Higa K."/>
            <person name="Horikawa H."/>
            <person name="Ishikawa T."/>
            <person name="Jinno K."/>
            <person name="Kato Y."/>
            <person name="Kirimura K."/>
            <person name="Mizutani O."/>
            <person name="Nakasone K."/>
            <person name="Sano M."/>
            <person name="Shiraishi Y."/>
            <person name="Tsukahara M."/>
            <person name="Gomi K."/>
        </authorList>
    </citation>
    <scope>NUCLEOTIDE SEQUENCE [LARGE SCALE GENOMIC DNA]</scope>
    <source>
        <strain evidence="2 3">RIB 2604</strain>
    </source>
</reference>
<evidence type="ECO:0000313" key="2">
    <source>
        <dbReference type="EMBL" id="GAT27829.1"/>
    </source>
</evidence>
<feature type="compositionally biased region" description="Polar residues" evidence="1">
    <location>
        <begin position="1"/>
        <end position="17"/>
    </location>
</feature>
<dbReference type="Proteomes" id="UP000075230">
    <property type="component" value="Unassembled WGS sequence"/>
</dbReference>
<organism evidence="2 3">
    <name type="scientific">Aspergillus kawachii</name>
    <name type="common">White koji mold</name>
    <name type="synonym">Aspergillus awamori var. kawachi</name>
    <dbReference type="NCBI Taxonomy" id="1069201"/>
    <lineage>
        <taxon>Eukaryota</taxon>
        <taxon>Fungi</taxon>
        <taxon>Dikarya</taxon>
        <taxon>Ascomycota</taxon>
        <taxon>Pezizomycotina</taxon>
        <taxon>Eurotiomycetes</taxon>
        <taxon>Eurotiomycetidae</taxon>
        <taxon>Eurotiales</taxon>
        <taxon>Aspergillaceae</taxon>
        <taxon>Aspergillus</taxon>
        <taxon>Aspergillus subgen. Circumdati</taxon>
    </lineage>
</organism>
<accession>A0A146FRD8</accession>
<name>A0A146FRD8_ASPKA</name>